<evidence type="ECO:0000256" key="5">
    <source>
        <dbReference type="SAM" id="MobiDB-lite"/>
    </source>
</evidence>
<gene>
    <name evidence="7" type="ORF">HNR30_001524</name>
</gene>
<dbReference type="RefSeq" id="WP_181609027.1">
    <property type="nucleotide sequence ID" value="NZ_BAABAM010000006.1"/>
</dbReference>
<dbReference type="InterPro" id="IPR003018">
    <property type="entry name" value="GAF"/>
</dbReference>
<dbReference type="InterPro" id="IPR005561">
    <property type="entry name" value="ANTAR"/>
</dbReference>
<keyword evidence="2" id="KW-0418">Kinase</keyword>
<name>A0A7W0HNV5_9ACTN</name>
<dbReference type="InterPro" id="IPR011006">
    <property type="entry name" value="CheY-like_superfamily"/>
</dbReference>
<dbReference type="InterPro" id="IPR029016">
    <property type="entry name" value="GAF-like_dom_sf"/>
</dbReference>
<dbReference type="SUPFAM" id="SSF55781">
    <property type="entry name" value="GAF domain-like"/>
    <property type="match status" value="1"/>
</dbReference>
<reference evidence="7 8" key="1">
    <citation type="submission" date="2020-07" db="EMBL/GenBank/DDBJ databases">
        <title>Genomic Encyclopedia of Type Strains, Phase IV (KMG-IV): sequencing the most valuable type-strain genomes for metagenomic binning, comparative biology and taxonomic classification.</title>
        <authorList>
            <person name="Goeker M."/>
        </authorList>
    </citation>
    <scope>NUCLEOTIDE SEQUENCE [LARGE SCALE GENOMIC DNA]</scope>
    <source>
        <strain evidence="7 8">DSM 45533</strain>
    </source>
</reference>
<accession>A0A7W0HNV5</accession>
<feature type="region of interest" description="Disordered" evidence="5">
    <location>
        <begin position="1"/>
        <end position="40"/>
    </location>
</feature>
<evidence type="ECO:0000256" key="3">
    <source>
        <dbReference type="ARBA" id="ARBA00023015"/>
    </source>
</evidence>
<dbReference type="Gene3D" id="1.10.10.10">
    <property type="entry name" value="Winged helix-like DNA-binding domain superfamily/Winged helix DNA-binding domain"/>
    <property type="match status" value="1"/>
</dbReference>
<evidence type="ECO:0000256" key="4">
    <source>
        <dbReference type="ARBA" id="ARBA00023163"/>
    </source>
</evidence>
<keyword evidence="1" id="KW-0808">Transferase</keyword>
<dbReference type="InterPro" id="IPR012074">
    <property type="entry name" value="GAF_ANTAR"/>
</dbReference>
<dbReference type="SMART" id="SM00065">
    <property type="entry name" value="GAF"/>
    <property type="match status" value="1"/>
</dbReference>
<dbReference type="Gene3D" id="3.30.450.40">
    <property type="match status" value="1"/>
</dbReference>
<dbReference type="SMART" id="SM01012">
    <property type="entry name" value="ANTAR"/>
    <property type="match status" value="1"/>
</dbReference>
<keyword evidence="3" id="KW-0805">Transcription regulation</keyword>
<dbReference type="GO" id="GO:0016301">
    <property type="term" value="F:kinase activity"/>
    <property type="evidence" value="ECO:0007669"/>
    <property type="project" value="UniProtKB-KW"/>
</dbReference>
<sequence length="267" mass="29228">MGETHTPAGHHDLHLDDGTRRDGARRGRPSSAYTGPETDPGELAVKLSELARTLQEEPTLELTLQAIVESAVQTVPGAQYAGLTVVRKRRAVATPAATDELVRLVDRAQYATGQGPCLDSVYTQQTVRLADMRKETRWPRFTRHANALGIVSMLSFQLYVQRDTLGALNLYSHRADAFTDESEQVGLLFAAHAAVAMAGAQQLANLSGAVAMRDVIGQAKGILMERFRLTSEQAFVLLVRVSKETNTKLADIARHLADTGELRTRER</sequence>
<dbReference type="PIRSF" id="PIRSF036625">
    <property type="entry name" value="GAF_ANTAR"/>
    <property type="match status" value="1"/>
</dbReference>
<feature type="compositionally biased region" description="Basic and acidic residues" evidence="5">
    <location>
        <begin position="9"/>
        <end position="25"/>
    </location>
</feature>
<keyword evidence="4" id="KW-0804">Transcription</keyword>
<dbReference type="Pfam" id="PF13185">
    <property type="entry name" value="GAF_2"/>
    <property type="match status" value="1"/>
</dbReference>
<dbReference type="SUPFAM" id="SSF52172">
    <property type="entry name" value="CheY-like"/>
    <property type="match status" value="1"/>
</dbReference>
<evidence type="ECO:0000313" key="8">
    <source>
        <dbReference type="Proteomes" id="UP000530928"/>
    </source>
</evidence>
<evidence type="ECO:0000259" key="6">
    <source>
        <dbReference type="PROSITE" id="PS50921"/>
    </source>
</evidence>
<dbReference type="Pfam" id="PF03861">
    <property type="entry name" value="ANTAR"/>
    <property type="match status" value="1"/>
</dbReference>
<dbReference type="GO" id="GO:0003723">
    <property type="term" value="F:RNA binding"/>
    <property type="evidence" value="ECO:0007669"/>
    <property type="project" value="InterPro"/>
</dbReference>
<proteinExistence type="predicted"/>
<dbReference type="Proteomes" id="UP000530928">
    <property type="component" value="Unassembled WGS sequence"/>
</dbReference>
<feature type="domain" description="ANTAR" evidence="6">
    <location>
        <begin position="196"/>
        <end position="257"/>
    </location>
</feature>
<comment type="caution">
    <text evidence="7">The sequence shown here is derived from an EMBL/GenBank/DDBJ whole genome shotgun (WGS) entry which is preliminary data.</text>
</comment>
<dbReference type="InterPro" id="IPR036388">
    <property type="entry name" value="WH-like_DNA-bd_sf"/>
</dbReference>
<evidence type="ECO:0000256" key="2">
    <source>
        <dbReference type="ARBA" id="ARBA00022777"/>
    </source>
</evidence>
<protein>
    <submittedName>
        <fullName evidence="7">Transcriptional regulator with GAF, ATPase, and Fis domain</fullName>
    </submittedName>
</protein>
<keyword evidence="8" id="KW-1185">Reference proteome</keyword>
<evidence type="ECO:0000256" key="1">
    <source>
        <dbReference type="ARBA" id="ARBA00022679"/>
    </source>
</evidence>
<organism evidence="7 8">
    <name type="scientific">Nonomuraea soli</name>
    <dbReference type="NCBI Taxonomy" id="1032476"/>
    <lineage>
        <taxon>Bacteria</taxon>
        <taxon>Bacillati</taxon>
        <taxon>Actinomycetota</taxon>
        <taxon>Actinomycetes</taxon>
        <taxon>Streptosporangiales</taxon>
        <taxon>Streptosporangiaceae</taxon>
        <taxon>Nonomuraea</taxon>
    </lineage>
</organism>
<dbReference type="PROSITE" id="PS50921">
    <property type="entry name" value="ANTAR"/>
    <property type="match status" value="1"/>
</dbReference>
<dbReference type="EMBL" id="JACDUR010000002">
    <property type="protein sequence ID" value="MBA2890183.1"/>
    <property type="molecule type" value="Genomic_DNA"/>
</dbReference>
<dbReference type="AlphaFoldDB" id="A0A7W0HNV5"/>
<evidence type="ECO:0000313" key="7">
    <source>
        <dbReference type="EMBL" id="MBA2890183.1"/>
    </source>
</evidence>